<dbReference type="AlphaFoldDB" id="A0A4Y7X9V9"/>
<dbReference type="InterPro" id="IPR027417">
    <property type="entry name" value="P-loop_NTPase"/>
</dbReference>
<dbReference type="SMART" id="SM00382">
    <property type="entry name" value="AAA"/>
    <property type="match status" value="1"/>
</dbReference>
<feature type="domain" description="AAA+ ATPase" evidence="1">
    <location>
        <begin position="92"/>
        <end position="231"/>
    </location>
</feature>
<evidence type="ECO:0000313" key="3">
    <source>
        <dbReference type="Proteomes" id="UP000297834"/>
    </source>
</evidence>
<dbReference type="InterPro" id="IPR010285">
    <property type="entry name" value="DNA_helicase_pif1-like_DEAD"/>
</dbReference>
<dbReference type="Gene3D" id="2.30.30.940">
    <property type="match status" value="1"/>
</dbReference>
<gene>
    <name evidence="2" type="ORF">E2B99_11590</name>
</gene>
<dbReference type="OrthoDB" id="1634048at2"/>
<reference evidence="2 3" key="1">
    <citation type="submission" date="2019-03" db="EMBL/GenBank/DDBJ databases">
        <title>Alkanindiges illinoisensis: a potential pathogenic isolated from ascites of a gastric cancer patient with abdominal metastasis.</title>
        <authorList>
            <person name="Hu X."/>
            <person name="Yang B."/>
            <person name="Yan X."/>
            <person name="Lin L."/>
            <person name="Zhao H."/>
            <person name="Zhou F."/>
            <person name="Su B."/>
            <person name="Chen J."/>
            <person name="Rui Y."/>
            <person name="Wang Q."/>
            <person name="Zheng L."/>
        </authorList>
    </citation>
    <scope>NUCLEOTIDE SEQUENCE [LARGE SCALE GENOMIC DNA]</scope>
    <source>
        <strain evidence="2 3">NFYY 23406</strain>
    </source>
</reference>
<dbReference type="InterPro" id="IPR051055">
    <property type="entry name" value="PIF1_helicase"/>
</dbReference>
<keyword evidence="3" id="KW-1185">Reference proteome</keyword>
<sequence>MKPDDPSSDTAAPFALNNVFFHLKKSVQLQLIDHDIESSQKQLSGPSVQSAELQYALKTMTQMAQHQGSLRTVRAIEILPEYLFVKQLVEQQFPVIFLTGGAGTGKSTFIKWLCREYRGEVLLGAPTAMAAINVGGRTLHSMFQLPPAWIVKQDIKPGKKREIKKAKLLIIDEISMVTANLLDGISAYLRLNRGIDKPFGGLTVVMVGDLFQLPPVISEKTRDLFEQVYGSPKFYNARSLKTTDYCAIELTHTYRQTQQDFVQLLCNIREGQDLADSIEQLNQRCLITKTPPQGAVWLSPRNAEVEHKNQAELARIDASEVCYSGKLEGEFKEDRLPSPLHLRLKVGAQVMFTQNDPQRRWLNGTVGQMTALHDDEIIVSLQSTGEKVAVERVEWLEYHYQWNPAKQEIERIEVGSYIQFPLVLAWAMTVHKSQGRTIDKVHLELGKGAFETGQTYVALSRCRTLEGLSFSRQLHLNDILVDTESVNFYRQLREGNVLISS</sequence>
<dbReference type="GO" id="GO:0000723">
    <property type="term" value="P:telomere maintenance"/>
    <property type="evidence" value="ECO:0007669"/>
    <property type="project" value="InterPro"/>
</dbReference>
<evidence type="ECO:0000259" key="1">
    <source>
        <dbReference type="SMART" id="SM00382"/>
    </source>
</evidence>
<dbReference type="PANTHER" id="PTHR47642:SF5">
    <property type="entry name" value="ATP-DEPENDENT DNA HELICASE"/>
    <property type="match status" value="1"/>
</dbReference>
<dbReference type="InterPro" id="IPR003593">
    <property type="entry name" value="AAA+_ATPase"/>
</dbReference>
<dbReference type="Gene3D" id="3.40.50.300">
    <property type="entry name" value="P-loop containing nucleotide triphosphate hydrolases"/>
    <property type="match status" value="2"/>
</dbReference>
<dbReference type="SUPFAM" id="SSF52540">
    <property type="entry name" value="P-loop containing nucleoside triphosphate hydrolases"/>
    <property type="match status" value="2"/>
</dbReference>
<name>A0A4Y7X9V9_9GAMM</name>
<dbReference type="PANTHER" id="PTHR47642">
    <property type="entry name" value="ATP-DEPENDENT DNA HELICASE"/>
    <property type="match status" value="1"/>
</dbReference>
<dbReference type="GO" id="GO:0003678">
    <property type="term" value="F:DNA helicase activity"/>
    <property type="evidence" value="ECO:0007669"/>
    <property type="project" value="InterPro"/>
</dbReference>
<dbReference type="STRING" id="1120977.GCA_000619845_01586"/>
<evidence type="ECO:0000313" key="2">
    <source>
        <dbReference type="EMBL" id="TEU24735.1"/>
    </source>
</evidence>
<accession>A0A4Y7X9V9</accession>
<dbReference type="CDD" id="cd18809">
    <property type="entry name" value="SF1_C_RecD"/>
    <property type="match status" value="1"/>
</dbReference>
<proteinExistence type="predicted"/>
<dbReference type="RefSeq" id="WP_134245087.1">
    <property type="nucleotide sequence ID" value="NZ_SNTY01000058.1"/>
</dbReference>
<dbReference type="EMBL" id="SNTY01000058">
    <property type="protein sequence ID" value="TEU24735.1"/>
    <property type="molecule type" value="Genomic_DNA"/>
</dbReference>
<dbReference type="Proteomes" id="UP000297834">
    <property type="component" value="Unassembled WGS sequence"/>
</dbReference>
<dbReference type="Pfam" id="PF05970">
    <property type="entry name" value="PIF1"/>
    <property type="match status" value="1"/>
</dbReference>
<comment type="caution">
    <text evidence="2">The sequence shown here is derived from an EMBL/GenBank/DDBJ whole genome shotgun (WGS) entry which is preliminary data.</text>
</comment>
<dbReference type="GO" id="GO:0006281">
    <property type="term" value="P:DNA repair"/>
    <property type="evidence" value="ECO:0007669"/>
    <property type="project" value="InterPro"/>
</dbReference>
<protein>
    <recommendedName>
        <fullName evidence="1">AAA+ ATPase domain-containing protein</fullName>
    </recommendedName>
</protein>
<organism evidence="2 3">
    <name type="scientific">Alkanindiges illinoisensis</name>
    <dbReference type="NCBI Taxonomy" id="197183"/>
    <lineage>
        <taxon>Bacteria</taxon>
        <taxon>Pseudomonadati</taxon>
        <taxon>Pseudomonadota</taxon>
        <taxon>Gammaproteobacteria</taxon>
        <taxon>Moraxellales</taxon>
        <taxon>Moraxellaceae</taxon>
        <taxon>Alkanindiges</taxon>
    </lineage>
</organism>